<reference evidence="3 4" key="1">
    <citation type="submission" date="2021-05" db="EMBL/GenBank/DDBJ databases">
        <title>Genetic and Functional Diversity in Clade A Lucinid endosymbionts from the Bahamas.</title>
        <authorList>
            <person name="Giani N.M."/>
            <person name="Engel A.S."/>
            <person name="Campbell B.J."/>
        </authorList>
    </citation>
    <scope>NUCLEOTIDE SEQUENCE [LARGE SCALE GENOMIC DNA]</scope>
    <source>
        <strain evidence="3">LUC16012Gg_MoonRockCtena</strain>
    </source>
</reference>
<dbReference type="AlphaFoldDB" id="A0A944M968"/>
<dbReference type="Gene3D" id="3.30.1460.40">
    <property type="entry name" value="[NiFe]-hydrogenase assembly chaperone, HybE"/>
    <property type="match status" value="1"/>
</dbReference>
<sequence>MPETTWQRLPVELDEDDRFKRVLIEVHKEIYNQYFSDDPLINSNLGFHLHAYRRTSGWRVVLILTPWMLSRLLFPEHDPHIVIPEGWSDEERCGTDYQVLGPSLRLGWSGNYMQSHLNFHTRLGHYLLQPILMNMHNYNSPQEAFEAWNRLIRNRGENMKQMESKRPWQEEVSRRDVVPNYRG</sequence>
<gene>
    <name evidence="3" type="primary">hybE</name>
    <name evidence="3" type="ORF">KME65_01695</name>
</gene>
<comment type="caution">
    <text evidence="3">The sequence shown here is derived from an EMBL/GenBank/DDBJ whole genome shotgun (WGS) entry which is preliminary data.</text>
</comment>
<dbReference type="Proteomes" id="UP000770889">
    <property type="component" value="Unassembled WGS sequence"/>
</dbReference>
<accession>A0A944M968</accession>
<name>A0A944M968_9GAMM</name>
<feature type="compositionally biased region" description="Basic and acidic residues" evidence="2">
    <location>
        <begin position="160"/>
        <end position="177"/>
    </location>
</feature>
<proteinExistence type="inferred from homology"/>
<feature type="region of interest" description="Disordered" evidence="2">
    <location>
        <begin position="160"/>
        <end position="183"/>
    </location>
</feature>
<dbReference type="Pfam" id="PF11939">
    <property type="entry name" value="NiFe-hyd_HybE"/>
    <property type="match status" value="1"/>
</dbReference>
<dbReference type="InterPro" id="IPR023994">
    <property type="entry name" value="NiFe-hyd_HybE"/>
</dbReference>
<organism evidence="3 4">
    <name type="scientific">Candidatus Thiodiazotropha taylori</name>
    <dbReference type="NCBI Taxonomy" id="2792791"/>
    <lineage>
        <taxon>Bacteria</taxon>
        <taxon>Pseudomonadati</taxon>
        <taxon>Pseudomonadota</taxon>
        <taxon>Gammaproteobacteria</taxon>
        <taxon>Chromatiales</taxon>
        <taxon>Sedimenticolaceae</taxon>
        <taxon>Candidatus Thiodiazotropha</taxon>
    </lineage>
</organism>
<protein>
    <submittedName>
        <fullName evidence="3">[NiFe]-hydrogenase assembly chaperone HybE</fullName>
    </submittedName>
</protein>
<evidence type="ECO:0000313" key="4">
    <source>
        <dbReference type="Proteomes" id="UP000770889"/>
    </source>
</evidence>
<dbReference type="InterPro" id="IPR038530">
    <property type="entry name" value="NiFe-hyd_HybE_sf"/>
</dbReference>
<evidence type="ECO:0000313" key="3">
    <source>
        <dbReference type="EMBL" id="MBT2987653.1"/>
    </source>
</evidence>
<evidence type="ECO:0000256" key="1">
    <source>
        <dbReference type="ARBA" id="ARBA00006532"/>
    </source>
</evidence>
<evidence type="ECO:0000256" key="2">
    <source>
        <dbReference type="SAM" id="MobiDB-lite"/>
    </source>
</evidence>
<comment type="similarity">
    <text evidence="1">Belongs to the HupJ family.</text>
</comment>
<dbReference type="EMBL" id="JAHHGM010000001">
    <property type="protein sequence ID" value="MBT2987653.1"/>
    <property type="molecule type" value="Genomic_DNA"/>
</dbReference>